<sequence>MTGLGCWINIRSHFSLLHEKSCSVVIEPWTQVQNDGFANGKEKTIRETLENMTLVQISMSLGGLPAETRMDDTV</sequence>
<gene>
    <name evidence="1" type="ORF">OPV22_023058</name>
</gene>
<name>A0AAV8PCC9_ENSVE</name>
<dbReference type="Proteomes" id="UP001222027">
    <property type="component" value="Unassembled WGS sequence"/>
</dbReference>
<dbReference type="EMBL" id="JAQQAF010000006">
    <property type="protein sequence ID" value="KAJ8479331.1"/>
    <property type="molecule type" value="Genomic_DNA"/>
</dbReference>
<comment type="caution">
    <text evidence="1">The sequence shown here is derived from an EMBL/GenBank/DDBJ whole genome shotgun (WGS) entry which is preliminary data.</text>
</comment>
<proteinExistence type="predicted"/>
<reference evidence="1 2" key="1">
    <citation type="submission" date="2022-12" db="EMBL/GenBank/DDBJ databases">
        <title>Chromosome-scale assembly of the Ensete ventricosum genome.</title>
        <authorList>
            <person name="Dussert Y."/>
            <person name="Stocks J."/>
            <person name="Wendawek A."/>
            <person name="Woldeyes F."/>
            <person name="Nichols R.A."/>
            <person name="Borrell J.S."/>
        </authorList>
    </citation>
    <scope>NUCLEOTIDE SEQUENCE [LARGE SCALE GENOMIC DNA]</scope>
    <source>
        <strain evidence="2">cv. Maze</strain>
        <tissue evidence="1">Seeds</tissue>
    </source>
</reference>
<protein>
    <submittedName>
        <fullName evidence="1">Uncharacterized protein</fullName>
    </submittedName>
</protein>
<evidence type="ECO:0000313" key="2">
    <source>
        <dbReference type="Proteomes" id="UP001222027"/>
    </source>
</evidence>
<accession>A0AAV8PCC9</accession>
<evidence type="ECO:0000313" key="1">
    <source>
        <dbReference type="EMBL" id="KAJ8479331.1"/>
    </source>
</evidence>
<dbReference type="AlphaFoldDB" id="A0AAV8PCC9"/>
<organism evidence="1 2">
    <name type="scientific">Ensete ventricosum</name>
    <name type="common">Abyssinian banana</name>
    <name type="synonym">Musa ensete</name>
    <dbReference type="NCBI Taxonomy" id="4639"/>
    <lineage>
        <taxon>Eukaryota</taxon>
        <taxon>Viridiplantae</taxon>
        <taxon>Streptophyta</taxon>
        <taxon>Embryophyta</taxon>
        <taxon>Tracheophyta</taxon>
        <taxon>Spermatophyta</taxon>
        <taxon>Magnoliopsida</taxon>
        <taxon>Liliopsida</taxon>
        <taxon>Zingiberales</taxon>
        <taxon>Musaceae</taxon>
        <taxon>Ensete</taxon>
    </lineage>
</organism>
<keyword evidence="2" id="KW-1185">Reference proteome</keyword>